<dbReference type="OrthoDB" id="8062037at2759"/>
<keyword evidence="2 4" id="KW-0863">Zinc-finger</keyword>
<protein>
    <recommendedName>
        <fullName evidence="7">RING-type domain-containing protein</fullName>
    </recommendedName>
</protein>
<feature type="region of interest" description="Disordered" evidence="5">
    <location>
        <begin position="224"/>
        <end position="246"/>
    </location>
</feature>
<evidence type="ECO:0000313" key="9">
    <source>
        <dbReference type="Proteomes" id="UP000009131"/>
    </source>
</evidence>
<keyword evidence="3" id="KW-0862">Zinc</keyword>
<proteinExistence type="predicted"/>
<dbReference type="EMBL" id="BABT02000165">
    <property type="protein sequence ID" value="GAA98915.1"/>
    <property type="molecule type" value="Genomic_DNA"/>
</dbReference>
<gene>
    <name evidence="8" type="primary">Mo05603</name>
    <name evidence="8" type="ORF">E5Q_05603</name>
</gene>
<keyword evidence="6" id="KW-0812">Transmembrane</keyword>
<dbReference type="HOGENOM" id="CLU_008264_3_1_1"/>
<dbReference type="eggNOG" id="KOG4628">
    <property type="taxonomic scope" value="Eukaryota"/>
</dbReference>
<feature type="compositionally biased region" description="Low complexity" evidence="5">
    <location>
        <begin position="231"/>
        <end position="246"/>
    </location>
</feature>
<dbReference type="SMART" id="SM00184">
    <property type="entry name" value="RING"/>
    <property type="match status" value="1"/>
</dbReference>
<dbReference type="CDD" id="cd16454">
    <property type="entry name" value="RING-H2_PA-TM-RING"/>
    <property type="match status" value="1"/>
</dbReference>
<evidence type="ECO:0000256" key="2">
    <source>
        <dbReference type="ARBA" id="ARBA00022771"/>
    </source>
</evidence>
<dbReference type="InParanoid" id="G7E7V5"/>
<organism evidence="8 9">
    <name type="scientific">Mixia osmundae (strain CBS 9802 / IAM 14324 / JCM 22182 / KY 12970)</name>
    <dbReference type="NCBI Taxonomy" id="764103"/>
    <lineage>
        <taxon>Eukaryota</taxon>
        <taxon>Fungi</taxon>
        <taxon>Dikarya</taxon>
        <taxon>Basidiomycota</taxon>
        <taxon>Pucciniomycotina</taxon>
        <taxon>Mixiomycetes</taxon>
        <taxon>Mixiales</taxon>
        <taxon>Mixiaceae</taxon>
        <taxon>Mixia</taxon>
    </lineage>
</organism>
<dbReference type="SUPFAM" id="SSF57850">
    <property type="entry name" value="RING/U-box"/>
    <property type="match status" value="1"/>
</dbReference>
<keyword evidence="6" id="KW-0472">Membrane</keyword>
<dbReference type="InterPro" id="IPR051834">
    <property type="entry name" value="RING_finger_E3_ligase"/>
</dbReference>
<keyword evidence="6" id="KW-1133">Transmembrane helix</keyword>
<dbReference type="GO" id="GO:0006511">
    <property type="term" value="P:ubiquitin-dependent protein catabolic process"/>
    <property type="evidence" value="ECO:0007669"/>
    <property type="project" value="TreeGrafter"/>
</dbReference>
<keyword evidence="9" id="KW-1185">Reference proteome</keyword>
<evidence type="ECO:0000256" key="3">
    <source>
        <dbReference type="ARBA" id="ARBA00022833"/>
    </source>
</evidence>
<reference evidence="8 9" key="2">
    <citation type="journal article" date="2012" name="Open Biol.">
        <title>Characteristics of nucleosomes and linker DNA regions on the genome of the basidiomycete Mixia osmundae revealed by mono- and dinucleosome mapping.</title>
        <authorList>
            <person name="Nishida H."/>
            <person name="Kondo S."/>
            <person name="Matsumoto T."/>
            <person name="Suzuki Y."/>
            <person name="Yoshikawa H."/>
            <person name="Taylor T.D."/>
            <person name="Sugiyama J."/>
        </authorList>
    </citation>
    <scope>NUCLEOTIDE SEQUENCE [LARGE SCALE GENOMIC DNA]</scope>
    <source>
        <strain evidence="9">CBS 9802 / IAM 14324 / JCM 22182 / KY 12970</strain>
    </source>
</reference>
<dbReference type="STRING" id="764103.G7E7V5"/>
<dbReference type="Pfam" id="PF13639">
    <property type="entry name" value="zf-RING_2"/>
    <property type="match status" value="1"/>
</dbReference>
<evidence type="ECO:0000256" key="6">
    <source>
        <dbReference type="SAM" id="Phobius"/>
    </source>
</evidence>
<feature type="domain" description="RING-type" evidence="7">
    <location>
        <begin position="459"/>
        <end position="503"/>
    </location>
</feature>
<evidence type="ECO:0000256" key="4">
    <source>
        <dbReference type="PROSITE-ProRule" id="PRU00175"/>
    </source>
</evidence>
<reference evidence="8 9" key="1">
    <citation type="journal article" date="2011" name="J. Gen. Appl. Microbiol.">
        <title>Draft genome sequencing of the enigmatic basidiomycete Mixia osmundae.</title>
        <authorList>
            <person name="Nishida H."/>
            <person name="Nagatsuka Y."/>
            <person name="Sugiyama J."/>
        </authorList>
    </citation>
    <scope>NUCLEOTIDE SEQUENCE [LARGE SCALE GENOMIC DNA]</scope>
    <source>
        <strain evidence="9">CBS 9802 / IAM 14324 / JCM 22182 / KY 12970</strain>
    </source>
</reference>
<name>G7E7V5_MIXOS</name>
<evidence type="ECO:0000256" key="5">
    <source>
        <dbReference type="SAM" id="MobiDB-lite"/>
    </source>
</evidence>
<dbReference type="GO" id="GO:0061630">
    <property type="term" value="F:ubiquitin protein ligase activity"/>
    <property type="evidence" value="ECO:0007669"/>
    <property type="project" value="TreeGrafter"/>
</dbReference>
<accession>G7E7V5</accession>
<feature type="transmembrane region" description="Helical" evidence="6">
    <location>
        <begin position="294"/>
        <end position="319"/>
    </location>
</feature>
<dbReference type="GO" id="GO:0005634">
    <property type="term" value="C:nucleus"/>
    <property type="evidence" value="ECO:0007669"/>
    <property type="project" value="TreeGrafter"/>
</dbReference>
<dbReference type="InterPro" id="IPR001841">
    <property type="entry name" value="Znf_RING"/>
</dbReference>
<comment type="caution">
    <text evidence="8">The sequence shown here is derived from an EMBL/GenBank/DDBJ whole genome shotgun (WGS) entry which is preliminary data.</text>
</comment>
<dbReference type="Proteomes" id="UP000009131">
    <property type="component" value="Unassembled WGS sequence"/>
</dbReference>
<evidence type="ECO:0000256" key="1">
    <source>
        <dbReference type="ARBA" id="ARBA00022723"/>
    </source>
</evidence>
<feature type="compositionally biased region" description="Basic and acidic residues" evidence="5">
    <location>
        <begin position="373"/>
        <end position="383"/>
    </location>
</feature>
<evidence type="ECO:0000313" key="8">
    <source>
        <dbReference type="EMBL" id="GAA98915.1"/>
    </source>
</evidence>
<dbReference type="GO" id="GO:0008270">
    <property type="term" value="F:zinc ion binding"/>
    <property type="evidence" value="ECO:0007669"/>
    <property type="project" value="UniProtKB-KW"/>
</dbReference>
<feature type="region of interest" description="Disordered" evidence="5">
    <location>
        <begin position="363"/>
        <end position="389"/>
    </location>
</feature>
<evidence type="ECO:0000259" key="7">
    <source>
        <dbReference type="PROSITE" id="PS50089"/>
    </source>
</evidence>
<dbReference type="PANTHER" id="PTHR45931:SF3">
    <property type="entry name" value="RING ZINC FINGER-CONTAINING PROTEIN"/>
    <property type="match status" value="1"/>
</dbReference>
<dbReference type="InterPro" id="IPR013083">
    <property type="entry name" value="Znf_RING/FYVE/PHD"/>
</dbReference>
<sequence>MSSNDTALTPQNSGDWMQIQWQSLGSLTSPVSLQLTADNSTGVARGALVHFSEQNDTLQTPSDAPWIAYINCDTNGTLGTYSMETDIITLCRDKGAVAVMLYSLTSVGCLVNEEYLDNFEKVLDVFATTDVQSSRLIESQFSNVLPSSFQYNATLLNASADAIWTTLNHSVLPVVPASDLSTTYPTSTSLDPNALSSTDVATSTSAPDLFGDDGTTTALAKRQITAEHSTRTSAADASRTASPGSTPSAAALGNYLIAILATANATVSNSTSSPAGTIQGGSSGSKASTSVAMIILYAISGLVTVLFLIVILSGAVRALRHPERYGPRSGHDPDHPDWEGVPQTRAGGITRAILDTFPVIKFGSRPSPTQPMRGEEAYSKSADDFDEADETGSKSEAVELAVMTELGHDDPVNAQEGGAYAAVSTADEKEAISPIESGQRRSMSKHAVDPRSVDSQQTCPICVGDFEDGDDLRILPCAGQHTYHRDCIDPWLLGVSSLCPLCRWDVTQSLQTDQAQDEVPSPILPAQSKFGRYLQQIRSNATRSGRARNARAAAQALS</sequence>
<dbReference type="AlphaFoldDB" id="G7E7V5"/>
<dbReference type="PANTHER" id="PTHR45931">
    <property type="entry name" value="SI:CH211-59O9.10"/>
    <property type="match status" value="1"/>
</dbReference>
<dbReference type="PROSITE" id="PS50089">
    <property type="entry name" value="ZF_RING_2"/>
    <property type="match status" value="1"/>
</dbReference>
<keyword evidence="1" id="KW-0479">Metal-binding</keyword>
<dbReference type="Gene3D" id="3.30.40.10">
    <property type="entry name" value="Zinc/RING finger domain, C3HC4 (zinc finger)"/>
    <property type="match status" value="1"/>
</dbReference>